<keyword evidence="2" id="KW-0812">Transmembrane</keyword>
<keyword evidence="2" id="KW-0472">Membrane</keyword>
<keyword evidence="2" id="KW-1133">Transmembrane helix</keyword>
<accession>A0A179FWT8</accession>
<organism evidence="4 5">
    <name type="scientific">Pochonia chlamydosporia 170</name>
    <dbReference type="NCBI Taxonomy" id="1380566"/>
    <lineage>
        <taxon>Eukaryota</taxon>
        <taxon>Fungi</taxon>
        <taxon>Dikarya</taxon>
        <taxon>Ascomycota</taxon>
        <taxon>Pezizomycotina</taxon>
        <taxon>Sordariomycetes</taxon>
        <taxon>Hypocreomycetidae</taxon>
        <taxon>Hypocreales</taxon>
        <taxon>Clavicipitaceae</taxon>
        <taxon>Pochonia</taxon>
    </lineage>
</organism>
<feature type="compositionally biased region" description="Low complexity" evidence="1">
    <location>
        <begin position="196"/>
        <end position="205"/>
    </location>
</feature>
<dbReference type="EMBL" id="LSBJ02000002">
    <property type="protein sequence ID" value="OAQ70094.1"/>
    <property type="molecule type" value="Genomic_DNA"/>
</dbReference>
<evidence type="ECO:0000256" key="1">
    <source>
        <dbReference type="SAM" id="MobiDB-lite"/>
    </source>
</evidence>
<feature type="chain" id="PRO_5008102107" evidence="3">
    <location>
        <begin position="18"/>
        <end position="236"/>
    </location>
</feature>
<protein>
    <submittedName>
        <fullName evidence="4">GPI anchored serine-rich protein</fullName>
    </submittedName>
</protein>
<dbReference type="PANTHER" id="PTHR39602:SF2">
    <property type="entry name" value="ACW-9"/>
    <property type="match status" value="1"/>
</dbReference>
<feature type="compositionally biased region" description="Pro residues" evidence="1">
    <location>
        <begin position="127"/>
        <end position="143"/>
    </location>
</feature>
<gene>
    <name evidence="4" type="ORF">VFPPC_02624</name>
</gene>
<keyword evidence="3" id="KW-0732">Signal</keyword>
<sequence length="236" mass="23199">MRFTAAAAALMAGTAIAGDVSTDYTTQLVTITACPETVTDCPARSTQVQTSVVPLTTSTVYSTKVHTITSCAPTVTNCPAHSTIVTTETVAVSTTVCPVGPPTSVPGHWNTTIAPPATTPGQCGGQPCPPASSGPATQLPPPVTTQAPACPSHSVTAITKSYTTVLTSVEYSTIEVPCPTQSAPGTGAPPAPTNPPTGGNQTTPGGNPPPVTAGAASFAGSAVFAAVAGIAAFVLA</sequence>
<dbReference type="PROSITE" id="PS51257">
    <property type="entry name" value="PROKAR_LIPOPROTEIN"/>
    <property type="match status" value="1"/>
</dbReference>
<evidence type="ECO:0000256" key="3">
    <source>
        <dbReference type="SAM" id="SignalP"/>
    </source>
</evidence>
<dbReference type="Proteomes" id="UP000078397">
    <property type="component" value="Unassembled WGS sequence"/>
</dbReference>
<feature type="region of interest" description="Disordered" evidence="1">
    <location>
        <begin position="121"/>
        <end position="148"/>
    </location>
</feature>
<feature type="signal peptide" evidence="3">
    <location>
        <begin position="1"/>
        <end position="17"/>
    </location>
</feature>
<dbReference type="RefSeq" id="XP_018146631.1">
    <property type="nucleotide sequence ID" value="XM_018282243.1"/>
</dbReference>
<evidence type="ECO:0000256" key="2">
    <source>
        <dbReference type="SAM" id="Phobius"/>
    </source>
</evidence>
<feature type="region of interest" description="Disordered" evidence="1">
    <location>
        <begin position="177"/>
        <end position="212"/>
    </location>
</feature>
<dbReference type="AlphaFoldDB" id="A0A179FWT8"/>
<evidence type="ECO:0000313" key="4">
    <source>
        <dbReference type="EMBL" id="OAQ70094.1"/>
    </source>
</evidence>
<dbReference type="PANTHER" id="PTHR39602">
    <property type="entry name" value="ACW-9"/>
    <property type="match status" value="1"/>
</dbReference>
<comment type="caution">
    <text evidence="4">The sequence shown here is derived from an EMBL/GenBank/DDBJ whole genome shotgun (WGS) entry which is preliminary data.</text>
</comment>
<evidence type="ECO:0000313" key="5">
    <source>
        <dbReference type="Proteomes" id="UP000078397"/>
    </source>
</evidence>
<dbReference type="GeneID" id="28846237"/>
<dbReference type="STRING" id="1380566.A0A179FWT8"/>
<dbReference type="OrthoDB" id="3565477at2759"/>
<feature type="transmembrane region" description="Helical" evidence="2">
    <location>
        <begin position="213"/>
        <end position="235"/>
    </location>
</feature>
<dbReference type="KEGG" id="pchm:VFPPC_02624"/>
<proteinExistence type="predicted"/>
<reference evidence="4 5" key="1">
    <citation type="journal article" date="2016" name="PLoS Pathog.">
        <title>Biosynthesis of antibiotic leucinostatins in bio-control fungus Purpureocillium lilacinum and their inhibition on phytophthora revealed by genome mining.</title>
        <authorList>
            <person name="Wang G."/>
            <person name="Liu Z."/>
            <person name="Lin R."/>
            <person name="Li E."/>
            <person name="Mao Z."/>
            <person name="Ling J."/>
            <person name="Yang Y."/>
            <person name="Yin W.B."/>
            <person name="Xie B."/>
        </authorList>
    </citation>
    <scope>NUCLEOTIDE SEQUENCE [LARGE SCALE GENOMIC DNA]</scope>
    <source>
        <strain evidence="4">170</strain>
    </source>
</reference>
<keyword evidence="5" id="KW-1185">Reference proteome</keyword>
<name>A0A179FWT8_METCM</name>